<evidence type="ECO:0000313" key="5">
    <source>
        <dbReference type="EMBL" id="KAG8547045.1"/>
    </source>
</evidence>
<dbReference type="InterPro" id="IPR001507">
    <property type="entry name" value="ZP_dom"/>
</dbReference>
<feature type="domain" description="ZP" evidence="4">
    <location>
        <begin position="67"/>
        <end position="310"/>
    </location>
</feature>
<dbReference type="Pfam" id="PF00100">
    <property type="entry name" value="Zona_pellucida"/>
    <property type="match status" value="1"/>
</dbReference>
<gene>
    <name evidence="5" type="ORF">GDO81_029226</name>
</gene>
<evidence type="ECO:0000313" key="6">
    <source>
        <dbReference type="Proteomes" id="UP000824782"/>
    </source>
</evidence>
<keyword evidence="2" id="KW-1015">Disulfide bond</keyword>
<dbReference type="SMART" id="SM00241">
    <property type="entry name" value="ZP"/>
    <property type="match status" value="1"/>
</dbReference>
<protein>
    <recommendedName>
        <fullName evidence="4">ZP domain-containing protein</fullName>
    </recommendedName>
</protein>
<dbReference type="AlphaFoldDB" id="A0AAV6ZFM8"/>
<evidence type="ECO:0000259" key="4">
    <source>
        <dbReference type="PROSITE" id="PS51034"/>
    </source>
</evidence>
<dbReference type="InterPro" id="IPR055355">
    <property type="entry name" value="ZP-C"/>
</dbReference>
<sequence>MVTQEKTQPPVSEKEIFTDTRATMKQGMFSCSFPIGSVNFDHTSTPSSVKTTQKSPALTLKDASTVICITGRIGISIEKSFLKMMSIASQSLFLGSPECSMDCSTDTHIFIVAGWKNCSTQMDNNQTHIVVNSTLYIDPSSTFMNVTPRAISSIRCVFHNEILWSTGYNPSGGIYTIIERLQGDGSFLPEFQLFIGDQPIPPNFTLSATDEITVQIRIKTEDSQLKVVITDCWATPNENSNDPISFPFIKESCALTNTFTTIHSNGISNNATFQTKIFSFVDNPIVYLHCRLRVCREDPPKICKPTCNGFRTGITGDNVFTGVTRMGPLRKAELANDPDPLTSSKLGPGYIALIVIGVLVLVAMVVSILICWHERRTGNYNFKIKTQDVGYQVFSN</sequence>
<evidence type="ECO:0000256" key="1">
    <source>
        <dbReference type="ARBA" id="ARBA00022729"/>
    </source>
</evidence>
<name>A0AAV6ZFM8_ENGPU</name>
<keyword evidence="6" id="KW-1185">Reference proteome</keyword>
<organism evidence="5 6">
    <name type="scientific">Engystomops pustulosus</name>
    <name type="common">Tungara frog</name>
    <name type="synonym">Physalaemus pustulosus</name>
    <dbReference type="NCBI Taxonomy" id="76066"/>
    <lineage>
        <taxon>Eukaryota</taxon>
        <taxon>Metazoa</taxon>
        <taxon>Chordata</taxon>
        <taxon>Craniata</taxon>
        <taxon>Vertebrata</taxon>
        <taxon>Euteleostomi</taxon>
        <taxon>Amphibia</taxon>
        <taxon>Batrachia</taxon>
        <taxon>Anura</taxon>
        <taxon>Neobatrachia</taxon>
        <taxon>Hyloidea</taxon>
        <taxon>Leptodactylidae</taxon>
        <taxon>Leiuperinae</taxon>
        <taxon>Engystomops</taxon>
    </lineage>
</organism>
<dbReference type="Gene3D" id="2.60.40.3210">
    <property type="entry name" value="Zona pellucida, ZP-N domain"/>
    <property type="match status" value="1"/>
</dbReference>
<proteinExistence type="predicted"/>
<feature type="transmembrane region" description="Helical" evidence="3">
    <location>
        <begin position="350"/>
        <end position="372"/>
    </location>
</feature>
<keyword evidence="3" id="KW-0472">Membrane</keyword>
<dbReference type="PROSITE" id="PS51034">
    <property type="entry name" value="ZP_2"/>
    <property type="match status" value="1"/>
</dbReference>
<dbReference type="EMBL" id="WNYA01000848">
    <property type="protein sequence ID" value="KAG8547045.1"/>
    <property type="molecule type" value="Genomic_DNA"/>
</dbReference>
<comment type="caution">
    <text evidence="5">The sequence shown here is derived from an EMBL/GenBank/DDBJ whole genome shotgun (WGS) entry which is preliminary data.</text>
</comment>
<dbReference type="InterPro" id="IPR042235">
    <property type="entry name" value="ZP-C_dom"/>
</dbReference>
<dbReference type="PANTHER" id="PTHR14002:SF22">
    <property type="entry name" value="UROMODULIN-LIKE 1"/>
    <property type="match status" value="1"/>
</dbReference>
<reference evidence="5" key="1">
    <citation type="thesis" date="2020" institute="ProQuest LLC" country="789 East Eisenhower Parkway, Ann Arbor, MI, USA">
        <title>Comparative Genomics and Chromosome Evolution.</title>
        <authorList>
            <person name="Mudd A.B."/>
        </authorList>
    </citation>
    <scope>NUCLEOTIDE SEQUENCE</scope>
    <source>
        <strain evidence="5">237g6f4</strain>
        <tissue evidence="5">Blood</tissue>
    </source>
</reference>
<dbReference type="Gene3D" id="2.60.40.4100">
    <property type="entry name" value="Zona pellucida, ZP-C domain"/>
    <property type="match status" value="1"/>
</dbReference>
<dbReference type="InterPro" id="IPR055356">
    <property type="entry name" value="ZP-N"/>
</dbReference>
<keyword evidence="3" id="KW-1133">Transmembrane helix</keyword>
<dbReference type="PANTHER" id="PTHR14002">
    <property type="entry name" value="ENDOGLIN/TGF-BETA RECEPTOR TYPE III"/>
    <property type="match status" value="1"/>
</dbReference>
<accession>A0AAV6ZFM8</accession>
<dbReference type="Pfam" id="PF23344">
    <property type="entry name" value="ZP-N"/>
    <property type="match status" value="1"/>
</dbReference>
<keyword evidence="3" id="KW-0812">Transmembrane</keyword>
<evidence type="ECO:0000256" key="3">
    <source>
        <dbReference type="SAM" id="Phobius"/>
    </source>
</evidence>
<keyword evidence="1" id="KW-0732">Signal</keyword>
<evidence type="ECO:0000256" key="2">
    <source>
        <dbReference type="ARBA" id="ARBA00023157"/>
    </source>
</evidence>
<dbReference type="Proteomes" id="UP000824782">
    <property type="component" value="Unassembled WGS sequence"/>
</dbReference>